<dbReference type="EnsemblBacteria" id="BAC90900">
    <property type="protein sequence ID" value="BAC90900"/>
    <property type="gene ID" value="BAC90900"/>
</dbReference>
<dbReference type="HOGENOM" id="CLU_085055_0_1_3"/>
<dbReference type="PANTHER" id="PTHR41878">
    <property type="entry name" value="LEXA REPRESSOR-RELATED"/>
    <property type="match status" value="1"/>
</dbReference>
<dbReference type="Pfam" id="PF07929">
    <property type="entry name" value="PRiA4_ORF3"/>
    <property type="match status" value="1"/>
</dbReference>
<protein>
    <submittedName>
        <fullName evidence="2">Gll2959 protein</fullName>
    </submittedName>
</protein>
<evidence type="ECO:0000313" key="3">
    <source>
        <dbReference type="Proteomes" id="UP000000557"/>
    </source>
</evidence>
<dbReference type="OrthoDB" id="9801392at2"/>
<dbReference type="SUPFAM" id="SSF159941">
    <property type="entry name" value="MM3350-like"/>
    <property type="match status" value="1"/>
</dbReference>
<sequence length="204" mass="22829">MEAQAPVYQFLVTLLDTEPPVWRRLQVPSALTLGGLHTVLQVVMGWHNSHLHAFRIGTTLYMDPAFGNDPPAENECIVSLHAVVTGDAFSMIYEYDFGDSWQHELVLEARLSAQAKVHYPRCTAGRGACPPEDCGGPPGYEQLLETLSDLEDPDHQELRSWAGNFFAPELPNFKLINKQLQTLFAPMPARRSPKPGFSRNRKTT</sequence>
<evidence type="ECO:0000259" key="1">
    <source>
        <dbReference type="Pfam" id="PF07929"/>
    </source>
</evidence>
<dbReference type="InParanoid" id="Q7NCL9"/>
<dbReference type="KEGG" id="gvi:gll2959"/>
<name>Q7NCL9_GLOVI</name>
<keyword evidence="3" id="KW-1185">Reference proteome</keyword>
<dbReference type="STRING" id="251221.gene:10760463"/>
<dbReference type="PATRIC" id="fig|251221.4.peg.2987"/>
<dbReference type="InterPro" id="IPR024047">
    <property type="entry name" value="MM3350-like_sf"/>
</dbReference>
<reference evidence="2 3" key="1">
    <citation type="journal article" date="2003" name="DNA Res.">
        <title>Complete genome structure of Gloeobacter violaceus PCC 7421, a cyanobacterium that lacks thylakoids.</title>
        <authorList>
            <person name="Nakamura Y."/>
            <person name="Kaneko T."/>
            <person name="Sato S."/>
            <person name="Mimuro M."/>
            <person name="Miyashita H."/>
            <person name="Tsuchiya T."/>
            <person name="Sasamoto S."/>
            <person name="Watanabe A."/>
            <person name="Kawashima K."/>
            <person name="Kishida Y."/>
            <person name="Kiyokawa C."/>
            <person name="Kohara M."/>
            <person name="Matsumoto M."/>
            <person name="Matsuno A."/>
            <person name="Nakazaki N."/>
            <person name="Shimpo S."/>
            <person name="Takeuchi C."/>
            <person name="Yamada M."/>
            <person name="Tabata S."/>
        </authorList>
    </citation>
    <scope>NUCLEOTIDE SEQUENCE [LARGE SCALE GENOMIC DNA]</scope>
    <source>
        <strain evidence="3">ATCC 29082 / PCC 7421</strain>
    </source>
</reference>
<accession>Q7NCL9</accession>
<feature type="domain" description="Plasmid pRiA4b Orf3-like" evidence="1">
    <location>
        <begin position="7"/>
        <end position="170"/>
    </location>
</feature>
<dbReference type="InterPro" id="IPR012912">
    <property type="entry name" value="Plasmid_pRiA4b_Orf3-like"/>
</dbReference>
<gene>
    <name evidence="2" type="ordered locus">gll2959</name>
</gene>
<reference evidence="2 3" key="2">
    <citation type="journal article" date="2003" name="DNA Res.">
        <title>Complete genome structure of Gloeobacter violaceus PCC 7421, a cyanobacterium that lacks thylakoids (supplement).</title>
        <authorList>
            <person name="Nakamura Y."/>
            <person name="Kaneko T."/>
            <person name="Sato S."/>
            <person name="Mimuro M."/>
            <person name="Miyashita H."/>
            <person name="Tsuchiya T."/>
            <person name="Sasamoto S."/>
            <person name="Watanabe A."/>
            <person name="Kawashima K."/>
            <person name="Kishida Y."/>
            <person name="Kiyokawa C."/>
            <person name="Kohara M."/>
            <person name="Matsumoto M."/>
            <person name="Matsuno A."/>
            <person name="Nakazaki N."/>
            <person name="Shimpo S."/>
            <person name="Takeuchi C."/>
            <person name="Yamada M."/>
            <person name="Tabata S."/>
        </authorList>
    </citation>
    <scope>NUCLEOTIDE SEQUENCE [LARGE SCALE GENOMIC DNA]</scope>
    <source>
        <strain evidence="3">ATCC 29082 / PCC 7421</strain>
    </source>
</reference>
<dbReference type="AlphaFoldDB" id="Q7NCL9"/>
<dbReference type="RefSeq" id="WP_011142953.1">
    <property type="nucleotide sequence ID" value="NC_005125.1"/>
</dbReference>
<dbReference type="PANTHER" id="PTHR41878:SF1">
    <property type="entry name" value="TNPR PROTEIN"/>
    <property type="match status" value="1"/>
</dbReference>
<proteinExistence type="predicted"/>
<dbReference type="Gene3D" id="3.10.290.30">
    <property type="entry name" value="MM3350-like"/>
    <property type="match status" value="1"/>
</dbReference>
<dbReference type="EMBL" id="BA000045">
    <property type="protein sequence ID" value="BAC90900.1"/>
    <property type="molecule type" value="Genomic_DNA"/>
</dbReference>
<organism evidence="2 3">
    <name type="scientific">Gloeobacter violaceus (strain ATCC 29082 / PCC 7421)</name>
    <dbReference type="NCBI Taxonomy" id="251221"/>
    <lineage>
        <taxon>Bacteria</taxon>
        <taxon>Bacillati</taxon>
        <taxon>Cyanobacteriota</taxon>
        <taxon>Cyanophyceae</taxon>
        <taxon>Gloeobacterales</taxon>
        <taxon>Gloeobacteraceae</taxon>
        <taxon>Gloeobacter</taxon>
    </lineage>
</organism>
<dbReference type="Proteomes" id="UP000000557">
    <property type="component" value="Chromosome"/>
</dbReference>
<dbReference type="PhylomeDB" id="Q7NCL9"/>
<evidence type="ECO:0000313" key="2">
    <source>
        <dbReference type="EMBL" id="BAC90900.1"/>
    </source>
</evidence>
<dbReference type="eggNOG" id="COG4974">
    <property type="taxonomic scope" value="Bacteria"/>
</dbReference>